<dbReference type="Gene3D" id="3.40.718.10">
    <property type="entry name" value="Isopropylmalate Dehydrogenase"/>
    <property type="match status" value="1"/>
</dbReference>
<comment type="caution">
    <text evidence="8">The sequence shown here is derived from an EMBL/GenBank/DDBJ whole genome shotgun (WGS) entry which is preliminary data.</text>
</comment>
<keyword evidence="2 7" id="KW-0479">Metal-binding</keyword>
<keyword evidence="4 7" id="KW-0560">Oxidoreductase</keyword>
<comment type="function">
    <text evidence="7">Catalyzes the NAD(P)-dependent oxidation of 4-(phosphooxy)-L-threonine (HTP) into 2-amino-3-oxo-4-(phosphooxy)butyric acid which spontaneously decarboxylates to form 3-amino-2-oxopropyl phosphate (AHAP).</text>
</comment>
<evidence type="ECO:0000313" key="9">
    <source>
        <dbReference type="Proteomes" id="UP000255207"/>
    </source>
</evidence>
<evidence type="ECO:0000256" key="1">
    <source>
        <dbReference type="ARBA" id="ARBA00022490"/>
    </source>
</evidence>
<dbReference type="GO" id="GO:0008615">
    <property type="term" value="P:pyridoxine biosynthetic process"/>
    <property type="evidence" value="ECO:0007669"/>
    <property type="project" value="UniProtKB-UniRule"/>
</dbReference>
<evidence type="ECO:0000256" key="7">
    <source>
        <dbReference type="HAMAP-Rule" id="MF_00536"/>
    </source>
</evidence>
<dbReference type="GO" id="GO:0050570">
    <property type="term" value="F:4-hydroxythreonine-4-phosphate dehydrogenase activity"/>
    <property type="evidence" value="ECO:0007669"/>
    <property type="project" value="UniProtKB-UniRule"/>
</dbReference>
<comment type="pathway">
    <text evidence="7">Cofactor biosynthesis; pyridoxine 5'-phosphate biosynthesis; pyridoxine 5'-phosphate from D-erythrose 4-phosphate: step 4/5.</text>
</comment>
<keyword evidence="7" id="KW-0460">Magnesium</keyword>
<dbReference type="NCBIfam" id="TIGR00557">
    <property type="entry name" value="pdxA"/>
    <property type="match status" value="1"/>
</dbReference>
<comment type="cofactor">
    <cofactor evidence="7">
        <name>Zn(2+)</name>
        <dbReference type="ChEBI" id="CHEBI:29105"/>
    </cofactor>
    <cofactor evidence="7">
        <name>Mg(2+)</name>
        <dbReference type="ChEBI" id="CHEBI:18420"/>
    </cofactor>
    <cofactor evidence="7">
        <name>Co(2+)</name>
        <dbReference type="ChEBI" id="CHEBI:48828"/>
    </cofactor>
    <text evidence="7">Binds 1 divalent metal cation per subunit. Can use ions such as Zn(2+), Mg(2+) or Co(2+).</text>
</comment>
<feature type="binding site" evidence="7">
    <location>
        <position position="279"/>
    </location>
    <ligand>
        <name>substrate</name>
    </ligand>
</feature>
<reference evidence="9" key="1">
    <citation type="submission" date="2018-07" db="EMBL/GenBank/DDBJ databases">
        <authorList>
            <person name="Safronova V.I."/>
            <person name="Chirak E.R."/>
            <person name="Sazanova A.L."/>
        </authorList>
    </citation>
    <scope>NUCLEOTIDE SEQUENCE [LARGE SCALE GENOMIC DNA]</scope>
    <source>
        <strain evidence="9">RCAM04685</strain>
    </source>
</reference>
<keyword evidence="7" id="KW-0862">Zinc</keyword>
<evidence type="ECO:0000256" key="2">
    <source>
        <dbReference type="ARBA" id="ARBA00022723"/>
    </source>
</evidence>
<dbReference type="GO" id="GO:0008270">
    <property type="term" value="F:zinc ion binding"/>
    <property type="evidence" value="ECO:0007669"/>
    <property type="project" value="UniProtKB-UniRule"/>
</dbReference>
<keyword evidence="5 7" id="KW-0520">NAD</keyword>
<feature type="binding site" evidence="7">
    <location>
        <position position="297"/>
    </location>
    <ligand>
        <name>substrate</name>
    </ligand>
</feature>
<sequence>MPPRLLALTQGDPAGIGPELTLLAWRQRREAALPPFACLADPEHLQRLAQKLALDVPVMPCDWREAPALFATALPVIPLHHRVEVEAGRPDPRTAPGTIESIDRAVAAVRDGQAAALVTNPIAKSVLYAAGFAHPGHTEYLAHLAADGGPAPLPVMLLWCDALAVVPVTIHVPLSAVPALLTTELIVATGRIVAAELTSRFGVAKPRLALSGLNPHAGEGGALGKEDDAVVAPAIAQLKAEGIDARGPYPADTMFHARARTGYDAALAMYHDQALIPIKTIAFDEGVNVTLGLPFIRTSPDHGTAFDIAGKGVARPDSLCAALRLAARMATYQDGAGA</sequence>
<evidence type="ECO:0000256" key="4">
    <source>
        <dbReference type="ARBA" id="ARBA00023002"/>
    </source>
</evidence>
<dbReference type="AlphaFoldDB" id="A0A370L6B5"/>
<feature type="binding site" evidence="7">
    <location>
        <position position="138"/>
    </location>
    <ligand>
        <name>substrate</name>
    </ligand>
</feature>
<proteinExistence type="inferred from homology"/>
<keyword evidence="1 7" id="KW-0963">Cytoplasm</keyword>
<keyword evidence="9" id="KW-1185">Reference proteome</keyword>
<dbReference type="Proteomes" id="UP000255207">
    <property type="component" value="Unassembled WGS sequence"/>
</dbReference>
<dbReference type="GO" id="GO:0000287">
    <property type="term" value="F:magnesium ion binding"/>
    <property type="evidence" value="ECO:0007669"/>
    <property type="project" value="UniProtKB-UniRule"/>
</dbReference>
<dbReference type="EC" id="1.1.1.262" evidence="7"/>
<feature type="binding site" evidence="7">
    <location>
        <position position="216"/>
    </location>
    <ligand>
        <name>a divalent metal cation</name>
        <dbReference type="ChEBI" id="CHEBI:60240"/>
        <note>ligand shared between dimeric partners</note>
    </ligand>
</feature>
<comment type="similarity">
    <text evidence="7">Belongs to the PdxA family.</text>
</comment>
<dbReference type="RefSeq" id="WP_114830024.1">
    <property type="nucleotide sequence ID" value="NZ_QQTO01000007.1"/>
</dbReference>
<dbReference type="EMBL" id="QQTP01000007">
    <property type="protein sequence ID" value="RDJ24165.1"/>
    <property type="molecule type" value="Genomic_DNA"/>
</dbReference>
<comment type="catalytic activity">
    <reaction evidence="7">
        <text>4-(phosphooxy)-L-threonine + NAD(+) = 3-amino-2-oxopropyl phosphate + CO2 + NADH</text>
        <dbReference type="Rhea" id="RHEA:32275"/>
        <dbReference type="ChEBI" id="CHEBI:16526"/>
        <dbReference type="ChEBI" id="CHEBI:57279"/>
        <dbReference type="ChEBI" id="CHEBI:57540"/>
        <dbReference type="ChEBI" id="CHEBI:57945"/>
        <dbReference type="ChEBI" id="CHEBI:58452"/>
        <dbReference type="EC" id="1.1.1.262"/>
    </reaction>
</comment>
<evidence type="ECO:0000256" key="6">
    <source>
        <dbReference type="ARBA" id="ARBA00023096"/>
    </source>
</evidence>
<dbReference type="PANTHER" id="PTHR30004">
    <property type="entry name" value="4-HYDROXYTHREONINE-4-PHOSPHATE DEHYDROGENASE"/>
    <property type="match status" value="1"/>
</dbReference>
<keyword evidence="6 7" id="KW-0664">Pyridoxine biosynthesis</keyword>
<dbReference type="Pfam" id="PF04166">
    <property type="entry name" value="PdxA"/>
    <property type="match status" value="1"/>
</dbReference>
<dbReference type="GO" id="GO:0005737">
    <property type="term" value="C:cytoplasm"/>
    <property type="evidence" value="ECO:0007669"/>
    <property type="project" value="UniProtKB-SubCell"/>
</dbReference>
<evidence type="ECO:0000313" key="8">
    <source>
        <dbReference type="EMBL" id="RDJ24165.1"/>
    </source>
</evidence>
<comment type="subcellular location">
    <subcellularLocation>
        <location evidence="7">Cytoplasm</location>
    </subcellularLocation>
</comment>
<feature type="binding site" evidence="7">
    <location>
        <position position="171"/>
    </location>
    <ligand>
        <name>a divalent metal cation</name>
        <dbReference type="ChEBI" id="CHEBI:60240"/>
        <note>ligand shared between dimeric partners</note>
    </ligand>
</feature>
<accession>A0A370L6B5</accession>
<dbReference type="PANTHER" id="PTHR30004:SF6">
    <property type="entry name" value="D-THREONATE 4-PHOSPHATE DEHYDROGENASE"/>
    <property type="match status" value="1"/>
</dbReference>
<keyword evidence="3 7" id="KW-0521">NADP</keyword>
<comment type="miscellaneous">
    <text evidence="7">The active site is located at the dimer interface.</text>
</comment>
<gene>
    <name evidence="7" type="primary">pdxA</name>
    <name evidence="8" type="ORF">DWE98_14750</name>
</gene>
<dbReference type="GO" id="GO:0051287">
    <property type="term" value="F:NAD binding"/>
    <property type="evidence" value="ECO:0007669"/>
    <property type="project" value="InterPro"/>
</dbReference>
<evidence type="ECO:0000256" key="3">
    <source>
        <dbReference type="ARBA" id="ARBA00022857"/>
    </source>
</evidence>
<organism evidence="8 9">
    <name type="scientific">Bosea caraganae</name>
    <dbReference type="NCBI Taxonomy" id="2763117"/>
    <lineage>
        <taxon>Bacteria</taxon>
        <taxon>Pseudomonadati</taxon>
        <taxon>Pseudomonadota</taxon>
        <taxon>Alphaproteobacteria</taxon>
        <taxon>Hyphomicrobiales</taxon>
        <taxon>Boseaceae</taxon>
        <taxon>Bosea</taxon>
    </lineage>
</organism>
<dbReference type="OrthoDB" id="9801783at2"/>
<keyword evidence="7" id="KW-0170">Cobalt</keyword>
<feature type="binding site" evidence="7">
    <location>
        <position position="271"/>
    </location>
    <ligand>
        <name>a divalent metal cation</name>
        <dbReference type="ChEBI" id="CHEBI:60240"/>
        <note>ligand shared between dimeric partners</note>
    </ligand>
</feature>
<name>A0A370L6B5_9HYPH</name>
<dbReference type="HAMAP" id="MF_00536">
    <property type="entry name" value="PdxA"/>
    <property type="match status" value="1"/>
</dbReference>
<dbReference type="NCBIfam" id="NF003699">
    <property type="entry name" value="PRK05312.1"/>
    <property type="match status" value="1"/>
</dbReference>
<protein>
    <recommendedName>
        <fullName evidence="7">4-hydroxythreonine-4-phosphate dehydrogenase</fullName>
        <ecNumber evidence="7">1.1.1.262</ecNumber>
    </recommendedName>
    <alternativeName>
        <fullName evidence="7">4-(phosphohydroxy)-L-threonine dehydrogenase</fullName>
    </alternativeName>
</protein>
<dbReference type="InterPro" id="IPR037510">
    <property type="entry name" value="PdxA"/>
</dbReference>
<dbReference type="UniPathway" id="UPA00244">
    <property type="reaction ID" value="UER00312"/>
</dbReference>
<dbReference type="SUPFAM" id="SSF53659">
    <property type="entry name" value="Isocitrate/Isopropylmalate dehydrogenase-like"/>
    <property type="match status" value="1"/>
</dbReference>
<feature type="binding site" evidence="7">
    <location>
        <position position="288"/>
    </location>
    <ligand>
        <name>substrate</name>
    </ligand>
</feature>
<dbReference type="InterPro" id="IPR005255">
    <property type="entry name" value="PdxA_fam"/>
</dbReference>
<evidence type="ECO:0000256" key="5">
    <source>
        <dbReference type="ARBA" id="ARBA00023027"/>
    </source>
</evidence>
<dbReference type="GO" id="GO:0042823">
    <property type="term" value="P:pyridoxal phosphate biosynthetic process"/>
    <property type="evidence" value="ECO:0007669"/>
    <property type="project" value="UniProtKB-UniRule"/>
</dbReference>
<feature type="binding site" evidence="7">
    <location>
        <position position="137"/>
    </location>
    <ligand>
        <name>substrate</name>
    </ligand>
</feature>
<dbReference type="GO" id="GO:0050897">
    <property type="term" value="F:cobalt ion binding"/>
    <property type="evidence" value="ECO:0007669"/>
    <property type="project" value="UniProtKB-UniRule"/>
</dbReference>
<comment type="subunit">
    <text evidence="7">Homodimer.</text>
</comment>